<organism>
    <name type="scientific">Branchiostoma floridae</name>
    <name type="common">Florida lancelet</name>
    <name type="synonym">Amphioxus</name>
    <dbReference type="NCBI Taxonomy" id="7739"/>
    <lineage>
        <taxon>Eukaryota</taxon>
        <taxon>Metazoa</taxon>
        <taxon>Chordata</taxon>
        <taxon>Cephalochordata</taxon>
        <taxon>Leptocardii</taxon>
        <taxon>Amphioxiformes</taxon>
        <taxon>Branchiostomatidae</taxon>
        <taxon>Branchiostoma</taxon>
    </lineage>
</organism>
<reference evidence="2" key="1">
    <citation type="journal article" date="2008" name="Nature">
        <title>The amphioxus genome and the evolution of the chordate karyotype.</title>
        <authorList>
            <consortium name="US DOE Joint Genome Institute (JGI-PGF)"/>
            <person name="Putnam N.H."/>
            <person name="Butts T."/>
            <person name="Ferrier D.E.K."/>
            <person name="Furlong R.F."/>
            <person name="Hellsten U."/>
            <person name="Kawashima T."/>
            <person name="Robinson-Rechavi M."/>
            <person name="Shoguchi E."/>
            <person name="Terry A."/>
            <person name="Yu J.-K."/>
            <person name="Benito-Gutierrez E.L."/>
            <person name="Dubchak I."/>
            <person name="Garcia-Fernandez J."/>
            <person name="Gibson-Brown J.J."/>
            <person name="Grigoriev I.V."/>
            <person name="Horton A.C."/>
            <person name="de Jong P.J."/>
            <person name="Jurka J."/>
            <person name="Kapitonov V.V."/>
            <person name="Kohara Y."/>
            <person name="Kuroki Y."/>
            <person name="Lindquist E."/>
            <person name="Lucas S."/>
            <person name="Osoegawa K."/>
            <person name="Pennacchio L.A."/>
            <person name="Salamov A.A."/>
            <person name="Satou Y."/>
            <person name="Sauka-Spengler T."/>
            <person name="Schmutz J."/>
            <person name="Shin-I T."/>
            <person name="Toyoda A."/>
            <person name="Bronner-Fraser M."/>
            <person name="Fujiyama A."/>
            <person name="Holland L.Z."/>
            <person name="Holland P.W.H."/>
            <person name="Satoh N."/>
            <person name="Rokhsar D.S."/>
        </authorList>
    </citation>
    <scope>NUCLEOTIDE SEQUENCE [LARGE SCALE GENOMIC DNA]</scope>
    <source>
        <strain evidence="2">S238N-H82</strain>
        <tissue evidence="2">Testes</tissue>
    </source>
</reference>
<evidence type="ECO:0000256" key="1">
    <source>
        <dbReference type="SAM" id="MobiDB-lite"/>
    </source>
</evidence>
<evidence type="ECO:0000313" key="2">
    <source>
        <dbReference type="EMBL" id="EEN58051.1"/>
    </source>
</evidence>
<dbReference type="AlphaFoldDB" id="C3YNU1"/>
<name>C3YNU1_BRAFL</name>
<feature type="region of interest" description="Disordered" evidence="1">
    <location>
        <begin position="182"/>
        <end position="209"/>
    </location>
</feature>
<feature type="region of interest" description="Disordered" evidence="1">
    <location>
        <begin position="41"/>
        <end position="61"/>
    </location>
</feature>
<gene>
    <name evidence="2" type="ORF">BRAFLDRAFT_82628</name>
</gene>
<protein>
    <submittedName>
        <fullName evidence="2">Uncharacterized protein</fullName>
    </submittedName>
</protein>
<sequence>MCVFVLNTPGTLDMPHRGRSCASLTPRAVANRFCPRLYRPRSLPARSTRSNPYGEPRTHAGLHTERPTLLHTPVLLLVSRVYQPLLDTLSSDILRLSLNRRMIMKRLGDVFSTSQILLCHRRHSGHHPINLTATETMASKWGMSHGDEHERSRGRMPSGTASRTNAQSWATVGGELLLQKAESGVTQGDTQPDSVQHSSPYTPGKPPGCSRSMRCLTFAQLTIEISPQLLGMNSSHWSHPPTHSNIRGFIPHRWQI</sequence>
<dbReference type="EMBL" id="GG666535">
    <property type="protein sequence ID" value="EEN58051.1"/>
    <property type="molecule type" value="Genomic_DNA"/>
</dbReference>
<feature type="compositionally biased region" description="Polar residues" evidence="1">
    <location>
        <begin position="184"/>
        <end position="201"/>
    </location>
</feature>
<accession>C3YNU1</accession>
<feature type="region of interest" description="Disordered" evidence="1">
    <location>
        <begin position="142"/>
        <end position="166"/>
    </location>
</feature>
<proteinExistence type="predicted"/>
<dbReference type="InParanoid" id="C3YNU1"/>